<reference evidence="4 7" key="3">
    <citation type="submission" date="2018-09" db="EMBL/GenBank/DDBJ databases">
        <title>Draft genome sequences of Legionella taurinensis isolated from water samples.</title>
        <authorList>
            <person name="Chakeri A."/>
            <person name="Allerberger F."/>
            <person name="Kundi M."/>
            <person name="Ruppitsch W."/>
            <person name="Schmid D."/>
        </authorList>
    </citation>
    <scope>NUCLEOTIDE SEQUENCE [LARGE SCALE GENOMIC DNA]</scope>
    <source>
        <strain evidence="4 7">4570-18-6</strain>
    </source>
</reference>
<evidence type="ECO:0000313" key="6">
    <source>
        <dbReference type="Proteomes" id="UP000251035"/>
    </source>
</evidence>
<keyword evidence="1" id="KW-0472">Membrane</keyword>
<dbReference type="EMBL" id="QFGG01000009">
    <property type="protein sequence ID" value="TID41369.1"/>
    <property type="molecule type" value="Genomic_DNA"/>
</dbReference>
<feature type="transmembrane region" description="Helical" evidence="1">
    <location>
        <begin position="78"/>
        <end position="97"/>
    </location>
</feature>
<feature type="transmembrane region" description="Helical" evidence="1">
    <location>
        <begin position="306"/>
        <end position="323"/>
    </location>
</feature>
<keyword evidence="1" id="KW-0812">Transmembrane</keyword>
<dbReference type="Proteomes" id="UP000270757">
    <property type="component" value="Unassembled WGS sequence"/>
</dbReference>
<name>A0A3A5LU14_9GAMM</name>
<protein>
    <submittedName>
        <fullName evidence="4 5">PAP2 family protein</fullName>
    </submittedName>
</protein>
<sequence length="330" mass="37538">MAILNSASKHHVRSTCIVKKFITPSNKKSNCLKANSPLIDDESCLFPLLALALLLSFSSLLVNHFFLHFHGNNYFPNGSFGMGVTLLLMMLGCRLLFSNEHISYLIARKTVLFFIVMAALATMTNAAQYTPFPPIDHYLIAFEALFNIDMADIVAWTAQYPSFKQLLVYAYASIDYQLSCLPLIIIFSRQFDVVNEHFFLLLCSFILGFSFYYFFPTVAPASMVSSPYFFAEQHATGIKFMEIQNHQIPSTLYGGMVAFPSFHAVWAWFSVYLCRRLWVVCLLLLPLNLLLIASCVLLGWHYPVDLLGSVILAVLCHTAYHFCQRRLLKR</sequence>
<dbReference type="Proteomes" id="UP000251035">
    <property type="component" value="Unassembled WGS sequence"/>
</dbReference>
<dbReference type="EMBL" id="QCXM01000012">
    <property type="protein sequence ID" value="PUT46333.1"/>
    <property type="molecule type" value="Genomic_DNA"/>
</dbReference>
<keyword evidence="6" id="KW-1185">Reference proteome</keyword>
<dbReference type="Pfam" id="PF14378">
    <property type="entry name" value="PAP2_3"/>
    <property type="match status" value="1"/>
</dbReference>
<evidence type="ECO:0000313" key="7">
    <source>
        <dbReference type="Proteomes" id="UP000270757"/>
    </source>
</evidence>
<gene>
    <name evidence="4" type="ORF">D6J04_14470</name>
    <name evidence="3" type="ORF">DB745_11710</name>
    <name evidence="5" type="ORF">DIZ81_10695</name>
</gene>
<feature type="transmembrane region" description="Helical" evidence="1">
    <location>
        <begin position="166"/>
        <end position="186"/>
    </location>
</feature>
<evidence type="ECO:0000259" key="2">
    <source>
        <dbReference type="Pfam" id="PF14378"/>
    </source>
</evidence>
<dbReference type="GO" id="GO:0016020">
    <property type="term" value="C:membrane"/>
    <property type="evidence" value="ECO:0007669"/>
    <property type="project" value="UniProtKB-SubCell"/>
</dbReference>
<dbReference type="AlphaFoldDB" id="A0A3A5LU14"/>
<evidence type="ECO:0000313" key="8">
    <source>
        <dbReference type="Proteomes" id="UP000306421"/>
    </source>
</evidence>
<reference evidence="3 6" key="1">
    <citation type="submission" date="2018-04" db="EMBL/GenBank/DDBJ databases">
        <title>Whole genome sequence comparison of clinical and drinking water Legionella pneumophila isolates associated with the Flint Water Crisis.</title>
        <authorList>
            <person name="Garner E."/>
            <person name="Brown C."/>
            <person name="Schwake O."/>
            <person name="Coil D."/>
            <person name="Jospin G."/>
            <person name="Eisen J."/>
            <person name="Edwards M."/>
            <person name="Pruden A."/>
        </authorList>
    </citation>
    <scope>NUCLEOTIDE SEQUENCE [LARGE SCALE GENOMIC DNA]</scope>
    <source>
        <strain evidence="3 6">Genessee03</strain>
    </source>
</reference>
<feature type="transmembrane region" description="Helical" evidence="1">
    <location>
        <begin position="45"/>
        <end position="66"/>
    </location>
</feature>
<comment type="caution">
    <text evidence="4">The sequence shown here is derived from an EMBL/GenBank/DDBJ whole genome shotgun (WGS) entry which is preliminary data.</text>
</comment>
<dbReference type="InterPro" id="IPR026841">
    <property type="entry name" value="Aur1/Ipt1"/>
</dbReference>
<accession>A0A3A5LU14</accession>
<reference evidence="5 8" key="2">
    <citation type="submission" date="2018-04" db="EMBL/GenBank/DDBJ databases">
        <title>Whole genome sequence comparison of clinical and drinking water Legionella pneumophila isolates.</title>
        <authorList>
            <person name="Garner E."/>
        </authorList>
    </citation>
    <scope>NUCLEOTIDE SEQUENCE [LARGE SCALE GENOMIC DNA]</scope>
    <source>
        <strain evidence="5 8">WH02</strain>
    </source>
</reference>
<evidence type="ECO:0000313" key="4">
    <source>
        <dbReference type="EMBL" id="RJT43323.1"/>
    </source>
</evidence>
<proteinExistence type="predicted"/>
<evidence type="ECO:0000313" key="3">
    <source>
        <dbReference type="EMBL" id="PUT46333.1"/>
    </source>
</evidence>
<dbReference type="Proteomes" id="UP000306421">
    <property type="component" value="Unassembled WGS sequence"/>
</dbReference>
<feature type="transmembrane region" description="Helical" evidence="1">
    <location>
        <begin position="251"/>
        <end position="270"/>
    </location>
</feature>
<evidence type="ECO:0000313" key="5">
    <source>
        <dbReference type="EMBL" id="TID41369.1"/>
    </source>
</evidence>
<dbReference type="Gene3D" id="1.20.144.10">
    <property type="entry name" value="Phosphatidic acid phosphatase type 2/haloperoxidase"/>
    <property type="match status" value="1"/>
</dbReference>
<evidence type="ECO:0000256" key="1">
    <source>
        <dbReference type="SAM" id="Phobius"/>
    </source>
</evidence>
<feature type="transmembrane region" description="Helical" evidence="1">
    <location>
        <begin position="198"/>
        <end position="215"/>
    </location>
</feature>
<dbReference type="OrthoDB" id="5653236at2"/>
<organism evidence="4 7">
    <name type="scientific">Legionella taurinensis</name>
    <dbReference type="NCBI Taxonomy" id="70611"/>
    <lineage>
        <taxon>Bacteria</taxon>
        <taxon>Pseudomonadati</taxon>
        <taxon>Pseudomonadota</taxon>
        <taxon>Gammaproteobacteria</taxon>
        <taxon>Legionellales</taxon>
        <taxon>Legionellaceae</taxon>
        <taxon>Legionella</taxon>
    </lineage>
</organism>
<feature type="domain" description="Inositolphosphotransferase Aur1/Ipt1" evidence="2">
    <location>
        <begin position="138"/>
        <end position="317"/>
    </location>
</feature>
<keyword evidence="1" id="KW-1133">Transmembrane helix</keyword>
<feature type="transmembrane region" description="Helical" evidence="1">
    <location>
        <begin position="277"/>
        <end position="300"/>
    </location>
</feature>
<feature type="transmembrane region" description="Helical" evidence="1">
    <location>
        <begin position="109"/>
        <end position="129"/>
    </location>
</feature>
<dbReference type="EMBL" id="QZWB01000027">
    <property type="protein sequence ID" value="RJT43323.1"/>
    <property type="molecule type" value="Genomic_DNA"/>
</dbReference>